<sequence length="119" mass="13807">MEIVSLIGRSVFGDRNNKTGEQKCLSHTEKGMESAFKKMEFSEKEQHLVAKLRNSTGYIRGLSLVAVKANNVIGHILLRKIVIQEKKKLNLMRLLQFRYYLLIRRGDRSRIDKQSNKNC</sequence>
<evidence type="ECO:0000313" key="1">
    <source>
        <dbReference type="EMBL" id="CAG9622379.1"/>
    </source>
</evidence>
<protein>
    <submittedName>
        <fullName evidence="1">Uncharacterized protein</fullName>
    </submittedName>
</protein>
<dbReference type="EMBL" id="CAKJTJ010000020">
    <property type="protein sequence ID" value="CAG9622379.1"/>
    <property type="molecule type" value="Genomic_DNA"/>
</dbReference>
<reference evidence="1 2" key="1">
    <citation type="submission" date="2021-10" db="EMBL/GenBank/DDBJ databases">
        <authorList>
            <person name="Criscuolo A."/>
        </authorList>
    </citation>
    <scope>NUCLEOTIDE SEQUENCE [LARGE SCALE GENOMIC DNA]</scope>
    <source>
        <strain evidence="2">CIP 111883</strain>
    </source>
</reference>
<organism evidence="1 2">
    <name type="scientific">Sutcliffiella rhizosphaerae</name>
    <dbReference type="NCBI Taxonomy" id="2880967"/>
    <lineage>
        <taxon>Bacteria</taxon>
        <taxon>Bacillati</taxon>
        <taxon>Bacillota</taxon>
        <taxon>Bacilli</taxon>
        <taxon>Bacillales</taxon>
        <taxon>Bacillaceae</taxon>
        <taxon>Sutcliffiella</taxon>
    </lineage>
</organism>
<evidence type="ECO:0000313" key="2">
    <source>
        <dbReference type="Proteomes" id="UP000789833"/>
    </source>
</evidence>
<dbReference type="Proteomes" id="UP000789833">
    <property type="component" value="Unassembled WGS sequence"/>
</dbReference>
<name>A0ABM8YQU2_9BACI</name>
<accession>A0ABM8YQU2</accession>
<comment type="caution">
    <text evidence="1">The sequence shown here is derived from an EMBL/GenBank/DDBJ whole genome shotgun (WGS) entry which is preliminary data.</text>
</comment>
<keyword evidence="2" id="KW-1185">Reference proteome</keyword>
<proteinExistence type="predicted"/>
<dbReference type="RefSeq" id="WP_230502776.1">
    <property type="nucleotide sequence ID" value="NZ_CAKJTJ010000020.1"/>
</dbReference>
<gene>
    <name evidence="1" type="ORF">BACCIP111883_03170</name>
</gene>